<dbReference type="Gramene" id="OBART09G00120.1">
    <property type="protein sequence ID" value="OBART09G00120.1"/>
    <property type="gene ID" value="OBART09G00120"/>
</dbReference>
<dbReference type="Pfam" id="PF04504">
    <property type="entry name" value="GeBP-like_DBD"/>
    <property type="match status" value="1"/>
</dbReference>
<dbReference type="GO" id="GO:0005634">
    <property type="term" value="C:nucleus"/>
    <property type="evidence" value="ECO:0007669"/>
    <property type="project" value="TreeGrafter"/>
</dbReference>
<dbReference type="InterPro" id="IPR007592">
    <property type="entry name" value="GEBP"/>
</dbReference>
<feature type="region of interest" description="Disordered" evidence="2">
    <location>
        <begin position="13"/>
        <end position="119"/>
    </location>
</feature>
<evidence type="ECO:0000256" key="1">
    <source>
        <dbReference type="ARBA" id="ARBA00010820"/>
    </source>
</evidence>
<dbReference type="HOGENOM" id="CLU_869831_0_0_1"/>
<comment type="similarity">
    <text evidence="1">Belongs to the GeBP family.</text>
</comment>
<proteinExistence type="inferred from homology"/>
<dbReference type="PaxDb" id="65489-OBART09G00120.1"/>
<dbReference type="Proteomes" id="UP000026960">
    <property type="component" value="Chromosome 9"/>
</dbReference>
<sequence length="330" mass="36425">MSSWWSWRSLFSSLANANGGGSNADASSGSGTSSPLVREAQQAAARRRSTRTKKPPEEEAAGSQPQPKTRPSPASKASKASKAKALLQLGDGEPKKKPAPTPTPTQKRSNKRKRVAPAFERSWSRADELTILEAMVNHANTHGGALPDTSDLFAALASSSLDRRDADLPKLADKVHKLKRWYDNARLPQRCPTDDDDDTRRLFQLCGKVWGPPSTVLRTSPRQRHKVVGVLVQGNGANPQQAAAPKVKEKRVRRELSELYVLYPSLAQEVKAHANEYGELIGTAFQFIGDDEARCYDDRYRKMLVDKLNMKKEHADLTRSLLCTLAGYIN</sequence>
<evidence type="ECO:0000259" key="3">
    <source>
        <dbReference type="Pfam" id="PF04504"/>
    </source>
</evidence>
<dbReference type="PANTHER" id="PTHR31662:SF13">
    <property type="entry name" value="OS09G0287600 PROTEIN"/>
    <property type="match status" value="1"/>
</dbReference>
<feature type="domain" description="Glabrous enhancer-binding protein-like DBD" evidence="3">
    <location>
        <begin position="119"/>
        <end position="211"/>
    </location>
</feature>
<feature type="compositionally biased region" description="Low complexity" evidence="2">
    <location>
        <begin position="13"/>
        <end position="44"/>
    </location>
</feature>
<organism evidence="4">
    <name type="scientific">Oryza barthii</name>
    <dbReference type="NCBI Taxonomy" id="65489"/>
    <lineage>
        <taxon>Eukaryota</taxon>
        <taxon>Viridiplantae</taxon>
        <taxon>Streptophyta</taxon>
        <taxon>Embryophyta</taxon>
        <taxon>Tracheophyta</taxon>
        <taxon>Spermatophyta</taxon>
        <taxon>Magnoliopsida</taxon>
        <taxon>Liliopsida</taxon>
        <taxon>Poales</taxon>
        <taxon>Poaceae</taxon>
        <taxon>BOP clade</taxon>
        <taxon>Oryzoideae</taxon>
        <taxon>Oryzeae</taxon>
        <taxon>Oryzinae</taxon>
        <taxon>Oryza</taxon>
    </lineage>
</organism>
<feature type="compositionally biased region" description="Low complexity" evidence="2">
    <location>
        <begin position="71"/>
        <end position="85"/>
    </location>
</feature>
<dbReference type="AlphaFoldDB" id="A0A0D3H3F0"/>
<dbReference type="EnsemblPlants" id="OBART09G00120.1">
    <property type="protein sequence ID" value="OBART09G00120.1"/>
    <property type="gene ID" value="OBART09G00120"/>
</dbReference>
<dbReference type="eggNOG" id="ENOG502R55U">
    <property type="taxonomic scope" value="Eukaryota"/>
</dbReference>
<keyword evidence="5" id="KW-1185">Reference proteome</keyword>
<evidence type="ECO:0000313" key="5">
    <source>
        <dbReference type="Proteomes" id="UP000026960"/>
    </source>
</evidence>
<evidence type="ECO:0000256" key="2">
    <source>
        <dbReference type="SAM" id="MobiDB-lite"/>
    </source>
</evidence>
<dbReference type="PANTHER" id="PTHR31662">
    <property type="entry name" value="BNAANNG10740D PROTEIN-RELATED"/>
    <property type="match status" value="1"/>
</dbReference>
<dbReference type="STRING" id="65489.A0A0D3H3F0"/>
<dbReference type="GO" id="GO:0006355">
    <property type="term" value="P:regulation of DNA-templated transcription"/>
    <property type="evidence" value="ECO:0007669"/>
    <property type="project" value="InterPro"/>
</dbReference>
<accession>A0A0D3H3F0</accession>
<evidence type="ECO:0000313" key="4">
    <source>
        <dbReference type="EnsemblPlants" id="OBART09G00120.1"/>
    </source>
</evidence>
<name>A0A0D3H3F0_9ORYZ</name>
<protein>
    <recommendedName>
        <fullName evidence="3">Glabrous enhancer-binding protein-like DBD domain-containing protein</fullName>
    </recommendedName>
</protein>
<reference evidence="4" key="2">
    <citation type="submission" date="2015-03" db="UniProtKB">
        <authorList>
            <consortium name="EnsemblPlants"/>
        </authorList>
    </citation>
    <scope>IDENTIFICATION</scope>
</reference>
<reference evidence="4" key="1">
    <citation type="journal article" date="2009" name="Rice">
        <title>De Novo Next Generation Sequencing of Plant Genomes.</title>
        <authorList>
            <person name="Rounsley S."/>
            <person name="Marri P.R."/>
            <person name="Yu Y."/>
            <person name="He R."/>
            <person name="Sisneros N."/>
            <person name="Goicoechea J.L."/>
            <person name="Lee S.J."/>
            <person name="Angelova A."/>
            <person name="Kudrna D."/>
            <person name="Luo M."/>
            <person name="Affourtit J."/>
            <person name="Desany B."/>
            <person name="Knight J."/>
            <person name="Niazi F."/>
            <person name="Egholm M."/>
            <person name="Wing R.A."/>
        </authorList>
    </citation>
    <scope>NUCLEOTIDE SEQUENCE [LARGE SCALE GENOMIC DNA]</scope>
    <source>
        <strain evidence="4">cv. IRGC 105608</strain>
    </source>
</reference>
<dbReference type="InterPro" id="IPR053932">
    <property type="entry name" value="GeBP-like_DBD"/>
</dbReference>